<evidence type="ECO:0000313" key="1">
    <source>
        <dbReference type="EMBL" id="RKR83817.1"/>
    </source>
</evidence>
<accession>A0A495J4D2</accession>
<dbReference type="RefSeq" id="WP_121199272.1">
    <property type="nucleotide sequence ID" value="NZ_RBKU01000001.1"/>
</dbReference>
<sequence length="257" mass="28884">MKKIYALALLITVIFISGCNDHFYAPALYNNNSTYLAKPMHTDSAKSASYVSGGLGLGSGIDLKDNTYMGLLRLDHANTFDNINLAYGVFGFAGSYENTSIEKTEANYFNNKFFAGLGANASANFFIPLNDKVDLRIIGIDLAYSSEFGDYADFRKAVRSQPGFHTDINNNLFSGGLTTEVAWRGRNNPQIHYAVKGYLGKTFGNHDFNDYTNSYYNNSEYNNINYSASFFVQMRKYFFVVERQNIVNVNLRVGYCF</sequence>
<protein>
    <submittedName>
        <fullName evidence="1">Uncharacterized protein</fullName>
    </submittedName>
</protein>
<keyword evidence="2" id="KW-1185">Reference proteome</keyword>
<reference evidence="1 2" key="1">
    <citation type="submission" date="2018-10" db="EMBL/GenBank/DDBJ databases">
        <title>Genomic Encyclopedia of Archaeal and Bacterial Type Strains, Phase II (KMG-II): from individual species to whole genera.</title>
        <authorList>
            <person name="Goeker M."/>
        </authorList>
    </citation>
    <scope>NUCLEOTIDE SEQUENCE [LARGE SCALE GENOMIC DNA]</scope>
    <source>
        <strain evidence="1 2">DSM 18602</strain>
    </source>
</reference>
<dbReference type="PROSITE" id="PS51257">
    <property type="entry name" value="PROKAR_LIPOPROTEIN"/>
    <property type="match status" value="1"/>
</dbReference>
<proteinExistence type="predicted"/>
<gene>
    <name evidence="1" type="ORF">BDD43_4031</name>
</gene>
<dbReference type="OrthoDB" id="792799at2"/>
<name>A0A495J4D2_9SPHI</name>
<dbReference type="Proteomes" id="UP000268007">
    <property type="component" value="Unassembled WGS sequence"/>
</dbReference>
<evidence type="ECO:0000313" key="2">
    <source>
        <dbReference type="Proteomes" id="UP000268007"/>
    </source>
</evidence>
<dbReference type="AlphaFoldDB" id="A0A495J4D2"/>
<comment type="caution">
    <text evidence="1">The sequence shown here is derived from an EMBL/GenBank/DDBJ whole genome shotgun (WGS) entry which is preliminary data.</text>
</comment>
<organism evidence="1 2">
    <name type="scientific">Mucilaginibacter gracilis</name>
    <dbReference type="NCBI Taxonomy" id="423350"/>
    <lineage>
        <taxon>Bacteria</taxon>
        <taxon>Pseudomonadati</taxon>
        <taxon>Bacteroidota</taxon>
        <taxon>Sphingobacteriia</taxon>
        <taxon>Sphingobacteriales</taxon>
        <taxon>Sphingobacteriaceae</taxon>
        <taxon>Mucilaginibacter</taxon>
    </lineage>
</organism>
<dbReference type="EMBL" id="RBKU01000001">
    <property type="protein sequence ID" value="RKR83817.1"/>
    <property type="molecule type" value="Genomic_DNA"/>
</dbReference>